<protein>
    <submittedName>
        <fullName evidence="1">Uncharacterized protein</fullName>
    </submittedName>
</protein>
<reference evidence="1 2" key="1">
    <citation type="journal article" date="2015" name="Proc. Natl. Acad. Sci. U.S.A.">
        <title>The resurrection genome of Boea hygrometrica: A blueprint for survival of dehydration.</title>
        <authorList>
            <person name="Xiao L."/>
            <person name="Yang G."/>
            <person name="Zhang L."/>
            <person name="Yang X."/>
            <person name="Zhao S."/>
            <person name="Ji Z."/>
            <person name="Zhou Q."/>
            <person name="Hu M."/>
            <person name="Wang Y."/>
            <person name="Chen M."/>
            <person name="Xu Y."/>
            <person name="Jin H."/>
            <person name="Xiao X."/>
            <person name="Hu G."/>
            <person name="Bao F."/>
            <person name="Hu Y."/>
            <person name="Wan P."/>
            <person name="Li L."/>
            <person name="Deng X."/>
            <person name="Kuang T."/>
            <person name="Xiang C."/>
            <person name="Zhu J.K."/>
            <person name="Oliver M.J."/>
            <person name="He Y."/>
        </authorList>
    </citation>
    <scope>NUCLEOTIDE SEQUENCE [LARGE SCALE GENOMIC DNA]</scope>
    <source>
        <strain evidence="2">cv. XS01</strain>
    </source>
</reference>
<sequence length="121" mass="13988">MLVSDLGVLTRNDAMPFRETYWETLVVFIEDFEHSLAIVPRHVEDISSRKLTLSRYPSYCSPKLIISDFRWLAISCKKIAKEATLCSRLPFEQTCFSDQVSNLCAWDLVVIIVSQKVKVRM</sequence>
<accession>A0A2Z7BLF2</accession>
<dbReference type="AlphaFoldDB" id="A0A2Z7BLF2"/>
<gene>
    <name evidence="1" type="ORF">F511_35583</name>
</gene>
<dbReference type="Proteomes" id="UP000250235">
    <property type="component" value="Unassembled WGS sequence"/>
</dbReference>
<evidence type="ECO:0000313" key="1">
    <source>
        <dbReference type="EMBL" id="KZV35462.1"/>
    </source>
</evidence>
<organism evidence="1 2">
    <name type="scientific">Dorcoceras hygrometricum</name>
    <dbReference type="NCBI Taxonomy" id="472368"/>
    <lineage>
        <taxon>Eukaryota</taxon>
        <taxon>Viridiplantae</taxon>
        <taxon>Streptophyta</taxon>
        <taxon>Embryophyta</taxon>
        <taxon>Tracheophyta</taxon>
        <taxon>Spermatophyta</taxon>
        <taxon>Magnoliopsida</taxon>
        <taxon>eudicotyledons</taxon>
        <taxon>Gunneridae</taxon>
        <taxon>Pentapetalae</taxon>
        <taxon>asterids</taxon>
        <taxon>lamiids</taxon>
        <taxon>Lamiales</taxon>
        <taxon>Gesneriaceae</taxon>
        <taxon>Didymocarpoideae</taxon>
        <taxon>Trichosporeae</taxon>
        <taxon>Loxocarpinae</taxon>
        <taxon>Dorcoceras</taxon>
    </lineage>
</organism>
<keyword evidence="2" id="KW-1185">Reference proteome</keyword>
<name>A0A2Z7BLF2_9LAMI</name>
<proteinExistence type="predicted"/>
<dbReference type="EMBL" id="KV004578">
    <property type="protein sequence ID" value="KZV35462.1"/>
    <property type="molecule type" value="Genomic_DNA"/>
</dbReference>
<evidence type="ECO:0000313" key="2">
    <source>
        <dbReference type="Proteomes" id="UP000250235"/>
    </source>
</evidence>